<reference evidence="2 3" key="1">
    <citation type="submission" date="2020-08" db="EMBL/GenBank/DDBJ databases">
        <title>Genomic Encyclopedia of Type Strains, Phase IV (KMG-IV): sequencing the most valuable type-strain genomes for metagenomic binning, comparative biology and taxonomic classification.</title>
        <authorList>
            <person name="Goeker M."/>
        </authorList>
    </citation>
    <scope>NUCLEOTIDE SEQUENCE [LARGE SCALE GENOMIC DNA]</scope>
    <source>
        <strain evidence="2 3">DSM 27057</strain>
    </source>
</reference>
<dbReference type="Proteomes" id="UP000548867">
    <property type="component" value="Unassembled WGS sequence"/>
</dbReference>
<sequence length="91" mass="10575">MNFGKLWRWIDNDLNHAHPWSLMLIVLPFLPFGAALGFGTSADSADAMLAFGMIVAAPWFFYAFVWRGFRRVIRSTNDTVSYFRRKNDRLD</sequence>
<evidence type="ECO:0000313" key="3">
    <source>
        <dbReference type="Proteomes" id="UP000548867"/>
    </source>
</evidence>
<gene>
    <name evidence="2" type="ORF">GGR38_003811</name>
</gene>
<keyword evidence="1" id="KW-0812">Transmembrane</keyword>
<keyword evidence="1" id="KW-0472">Membrane</keyword>
<feature type="transmembrane region" description="Helical" evidence="1">
    <location>
        <begin position="47"/>
        <end position="65"/>
    </location>
</feature>
<feature type="transmembrane region" description="Helical" evidence="1">
    <location>
        <begin position="20"/>
        <end position="41"/>
    </location>
</feature>
<evidence type="ECO:0000313" key="2">
    <source>
        <dbReference type="EMBL" id="MBB3956844.1"/>
    </source>
</evidence>
<comment type="caution">
    <text evidence="2">The sequence shown here is derived from an EMBL/GenBank/DDBJ whole genome shotgun (WGS) entry which is preliminary data.</text>
</comment>
<dbReference type="EMBL" id="JACIDX010000017">
    <property type="protein sequence ID" value="MBB3956844.1"/>
    <property type="molecule type" value="Genomic_DNA"/>
</dbReference>
<dbReference type="RefSeq" id="WP_183627697.1">
    <property type="nucleotide sequence ID" value="NZ_JACIDX010000017.1"/>
</dbReference>
<protein>
    <submittedName>
        <fullName evidence="2">Uncharacterized protein</fullName>
    </submittedName>
</protein>
<organism evidence="2 3">
    <name type="scientific">Novosphingobium sediminicola</name>
    <dbReference type="NCBI Taxonomy" id="563162"/>
    <lineage>
        <taxon>Bacteria</taxon>
        <taxon>Pseudomonadati</taxon>
        <taxon>Pseudomonadota</taxon>
        <taxon>Alphaproteobacteria</taxon>
        <taxon>Sphingomonadales</taxon>
        <taxon>Sphingomonadaceae</taxon>
        <taxon>Novosphingobium</taxon>
    </lineage>
</organism>
<proteinExistence type="predicted"/>
<accession>A0A7W6G7F0</accession>
<name>A0A7W6G7F0_9SPHN</name>
<dbReference type="AlphaFoldDB" id="A0A7W6G7F0"/>
<keyword evidence="1" id="KW-1133">Transmembrane helix</keyword>
<keyword evidence="3" id="KW-1185">Reference proteome</keyword>
<evidence type="ECO:0000256" key="1">
    <source>
        <dbReference type="SAM" id="Phobius"/>
    </source>
</evidence>